<feature type="domain" description="Glucose/Sorbosone dehydrogenase" evidence="3">
    <location>
        <begin position="76"/>
        <end position="379"/>
    </location>
</feature>
<keyword evidence="2" id="KW-0732">Signal</keyword>
<dbReference type="AlphaFoldDB" id="A0AAU7DSZ5"/>
<dbReference type="Pfam" id="PF07995">
    <property type="entry name" value="GSDH"/>
    <property type="match status" value="1"/>
</dbReference>
<sequence>MSAAKFIRIVALCIGLTLTFTACSGTPQGSGTPAESNTTDPSPLPTAPESPSPSPSDEPLAVTPDPSTVKEIATGLDAPWSITFVGTSTLISERDTGKIIEGTVDGKVRVAGVVPGVHHGGEGGLLGIVTRPQTPDTGVKSAGNISAELFVYSTGTSGNRIQRFELSGQPGALSLGQGTTLVDQIPAAGNHNGGRLAFGPDSMLYATTGDAGQGQSAQDLDSLAGKILRMTPNGEVPTDNPFPGSLVFSYGHRNPQGLSWAPDGTMFASEFGQNTWDELNIIRAGSNYGWPIVEGITGSDQFVDPVQQWDPSQASPSGMAQTGNTLFIANLRGQTLRAVHLATLDQETSFFSSEYGRIRDVVAAPDGLLWFLTNNTDGRGAPNDGDDKLISVELTPISPPL</sequence>
<evidence type="ECO:0000256" key="1">
    <source>
        <dbReference type="SAM" id="MobiDB-lite"/>
    </source>
</evidence>
<organism evidence="4">
    <name type="scientific">Jonesiaceae bacterium BS-20</name>
    <dbReference type="NCBI Taxonomy" id="3120821"/>
    <lineage>
        <taxon>Bacteria</taxon>
        <taxon>Bacillati</taxon>
        <taxon>Actinomycetota</taxon>
        <taxon>Actinomycetes</taxon>
        <taxon>Micrococcales</taxon>
        <taxon>Jonesiaceae</taxon>
    </lineage>
</organism>
<evidence type="ECO:0000259" key="3">
    <source>
        <dbReference type="Pfam" id="PF07995"/>
    </source>
</evidence>
<name>A0AAU7DSZ5_9MICO</name>
<feature type="signal peptide" evidence="2">
    <location>
        <begin position="1"/>
        <end position="24"/>
    </location>
</feature>
<dbReference type="PANTHER" id="PTHR19328">
    <property type="entry name" value="HEDGEHOG-INTERACTING PROTEIN"/>
    <property type="match status" value="1"/>
</dbReference>
<feature type="compositionally biased region" description="Polar residues" evidence="1">
    <location>
        <begin position="27"/>
        <end position="39"/>
    </location>
</feature>
<dbReference type="PROSITE" id="PS51257">
    <property type="entry name" value="PROKAR_LIPOPROTEIN"/>
    <property type="match status" value="1"/>
</dbReference>
<proteinExistence type="predicted"/>
<dbReference type="PANTHER" id="PTHR19328:SF13">
    <property type="entry name" value="HIPL1 PROTEIN"/>
    <property type="match status" value="1"/>
</dbReference>
<dbReference type="InterPro" id="IPR011041">
    <property type="entry name" value="Quinoprot_gluc/sorb_DH_b-prop"/>
</dbReference>
<dbReference type="InterPro" id="IPR011042">
    <property type="entry name" value="6-blade_b-propeller_TolB-like"/>
</dbReference>
<dbReference type="EMBL" id="CP146203">
    <property type="protein sequence ID" value="XBH20358.1"/>
    <property type="molecule type" value="Genomic_DNA"/>
</dbReference>
<feature type="region of interest" description="Disordered" evidence="1">
    <location>
        <begin position="27"/>
        <end position="65"/>
    </location>
</feature>
<dbReference type="InterPro" id="IPR012938">
    <property type="entry name" value="Glc/Sorbosone_DH"/>
</dbReference>
<reference evidence="4" key="1">
    <citation type="submission" date="2024-02" db="EMBL/GenBank/DDBJ databases">
        <title>Tomenella chthoni gen. nov. sp. nov., a member of the family Jonesiaceae isolated from bat guano.</title>
        <authorList>
            <person name="Miller S.L."/>
            <person name="King J."/>
            <person name="Sankaranarayanan K."/>
            <person name="Lawson P.A."/>
        </authorList>
    </citation>
    <scope>NUCLEOTIDE SEQUENCE</scope>
    <source>
        <strain evidence="4">BS-20</strain>
    </source>
</reference>
<gene>
    <name evidence="4" type="ORF">V5R04_08840</name>
</gene>
<dbReference type="SUPFAM" id="SSF50952">
    <property type="entry name" value="Soluble quinoprotein glucose dehydrogenase"/>
    <property type="match status" value="1"/>
</dbReference>
<evidence type="ECO:0000313" key="4">
    <source>
        <dbReference type="EMBL" id="XBH20358.1"/>
    </source>
</evidence>
<feature type="compositionally biased region" description="Pro residues" evidence="1">
    <location>
        <begin position="42"/>
        <end position="56"/>
    </location>
</feature>
<protein>
    <submittedName>
        <fullName evidence="4">PQQ-dependent sugar dehydrogenase</fullName>
    </submittedName>
</protein>
<dbReference type="Gene3D" id="2.120.10.30">
    <property type="entry name" value="TolB, C-terminal domain"/>
    <property type="match status" value="1"/>
</dbReference>
<feature type="chain" id="PRO_5043369311" evidence="2">
    <location>
        <begin position="25"/>
        <end position="401"/>
    </location>
</feature>
<evidence type="ECO:0000256" key="2">
    <source>
        <dbReference type="SAM" id="SignalP"/>
    </source>
</evidence>
<accession>A0AAU7DSZ5</accession>